<sequence>MALHAGADSHAMDAADEAIVASPVPAPPRKVNRSCLECTRRKIKCDGQQPCSSCVYYRSPDACGYRQRSKRNAVSRSTFERVTDQVRSQSSILEALFPGISEDTLHDKSRHELLKLLPIPVTEPEPQPEPQPPPIDTANDGQGSQYEGLDDSAPMSENGEPPAERRWDETLEQSAHNATDDINAIGLATDHQARSYLGMSSMSAVFRAIFRLCPAAKDHAAQASKALAAVPPQPQPPMPFWGRDSALDKLREQRCIDFYFEHVHSITPMIDEADFRAQYTSGTRQDSSWSGLLHMVFAMGSIASGSDNLHEYYYRQARSFITLDSLGAGNLDNLQALCLLGGYYLHYRNSPNMAYSVLGAAHRVAIALGLHRETRREPVFNTPEEANTHRRKMETRRRTWWGFFCLDTWASMTQGRPTCGRWDGATMDTYFPAVSSPVDYENMFLTACASFCLICDKVQHRLARFRRLTHQEVLGFDTELLRWYEGLPACIREPLKTPSRFQIAREFLRNRYLNARMLLTRSCFLYIASGSRKYMTHLGGESQQLREICCQVASETIDTIALYWTPNRVHVWSSAWYLFQACTTPLLSLAVDKNIQAASVESVAAWRASLVKALETFAEMRPWMRASDRSPDIVAALYEALTFDNDVPTTTPSATDGSLELFGWYDDQLGEMDWSTFLGGENFTIEGFFPT</sequence>
<accession>A0ACC0VGJ9</accession>
<proteinExistence type="predicted"/>
<keyword evidence="2" id="KW-1185">Reference proteome</keyword>
<evidence type="ECO:0000313" key="1">
    <source>
        <dbReference type="EMBL" id="KAI9905016.1"/>
    </source>
</evidence>
<name>A0ACC0VGJ9_9HYPO</name>
<organism evidence="1 2">
    <name type="scientific">Trichothecium roseum</name>
    <dbReference type="NCBI Taxonomy" id="47278"/>
    <lineage>
        <taxon>Eukaryota</taxon>
        <taxon>Fungi</taxon>
        <taxon>Dikarya</taxon>
        <taxon>Ascomycota</taxon>
        <taxon>Pezizomycotina</taxon>
        <taxon>Sordariomycetes</taxon>
        <taxon>Hypocreomycetidae</taxon>
        <taxon>Hypocreales</taxon>
        <taxon>Hypocreales incertae sedis</taxon>
        <taxon>Trichothecium</taxon>
    </lineage>
</organism>
<reference evidence="1" key="1">
    <citation type="submission" date="2022-10" db="EMBL/GenBank/DDBJ databases">
        <title>Complete Genome of Trichothecium roseum strain YXFP-22015, a Plant Pathogen Isolated from Citrus.</title>
        <authorList>
            <person name="Wang Y."/>
            <person name="Zhu L."/>
        </authorList>
    </citation>
    <scope>NUCLEOTIDE SEQUENCE</scope>
    <source>
        <strain evidence="1">YXFP-22015</strain>
    </source>
</reference>
<dbReference type="EMBL" id="CM047940">
    <property type="protein sequence ID" value="KAI9905016.1"/>
    <property type="molecule type" value="Genomic_DNA"/>
</dbReference>
<comment type="caution">
    <text evidence="1">The sequence shown here is derived from an EMBL/GenBank/DDBJ whole genome shotgun (WGS) entry which is preliminary data.</text>
</comment>
<gene>
    <name evidence="1" type="ORF">N3K66_001545</name>
</gene>
<protein>
    <submittedName>
        <fullName evidence="1">Uncharacterized protein</fullName>
    </submittedName>
</protein>
<dbReference type="Proteomes" id="UP001163324">
    <property type="component" value="Chromosome 1"/>
</dbReference>
<evidence type="ECO:0000313" key="2">
    <source>
        <dbReference type="Proteomes" id="UP001163324"/>
    </source>
</evidence>